<keyword evidence="6" id="KW-1185">Reference proteome</keyword>
<evidence type="ECO:0000313" key="6">
    <source>
        <dbReference type="Proteomes" id="UP000608923"/>
    </source>
</evidence>
<keyword evidence="2" id="KW-0238">DNA-binding</keyword>
<reference evidence="6" key="1">
    <citation type="journal article" date="2019" name="Int. J. Syst. Evol. Microbiol.">
        <title>The Global Catalogue of Microorganisms (GCM) 10K type strain sequencing project: providing services to taxonomists for standard genome sequencing and annotation.</title>
        <authorList>
            <consortium name="The Broad Institute Genomics Platform"/>
            <consortium name="The Broad Institute Genome Sequencing Center for Infectious Disease"/>
            <person name="Wu L."/>
            <person name="Ma J."/>
        </authorList>
    </citation>
    <scope>NUCLEOTIDE SEQUENCE [LARGE SCALE GENOMIC DNA]</scope>
    <source>
        <strain evidence="6">KCTC 42083</strain>
    </source>
</reference>
<keyword evidence="3" id="KW-0804">Transcription</keyword>
<gene>
    <name evidence="5" type="ORF">GCM10010096_26170</name>
</gene>
<dbReference type="Pfam" id="PF01047">
    <property type="entry name" value="MarR"/>
    <property type="match status" value="1"/>
</dbReference>
<dbReference type="PRINTS" id="PR00598">
    <property type="entry name" value="HTHMARR"/>
</dbReference>
<dbReference type="AlphaFoldDB" id="A0A8H9IJC3"/>
<evidence type="ECO:0000256" key="1">
    <source>
        <dbReference type="ARBA" id="ARBA00023015"/>
    </source>
</evidence>
<accession>A0A8H9IJC3</accession>
<evidence type="ECO:0000259" key="4">
    <source>
        <dbReference type="PROSITE" id="PS50995"/>
    </source>
</evidence>
<dbReference type="InterPro" id="IPR036388">
    <property type="entry name" value="WH-like_DNA-bd_sf"/>
</dbReference>
<dbReference type="Proteomes" id="UP000608923">
    <property type="component" value="Unassembled WGS sequence"/>
</dbReference>
<dbReference type="PROSITE" id="PS50995">
    <property type="entry name" value="HTH_MARR_2"/>
    <property type="match status" value="1"/>
</dbReference>
<dbReference type="GO" id="GO:0003677">
    <property type="term" value="F:DNA binding"/>
    <property type="evidence" value="ECO:0007669"/>
    <property type="project" value="UniProtKB-KW"/>
</dbReference>
<dbReference type="SMART" id="SM00347">
    <property type="entry name" value="HTH_MARR"/>
    <property type="match status" value="1"/>
</dbReference>
<dbReference type="Gene3D" id="1.10.10.10">
    <property type="entry name" value="Winged helix-like DNA-binding domain superfamily/Winged helix DNA-binding domain"/>
    <property type="match status" value="1"/>
</dbReference>
<dbReference type="InterPro" id="IPR000835">
    <property type="entry name" value="HTH_MarR-typ"/>
</dbReference>
<dbReference type="RefSeq" id="WP_189393011.1">
    <property type="nucleotide sequence ID" value="NZ_BMZN01000004.1"/>
</dbReference>
<dbReference type="PANTHER" id="PTHR42756">
    <property type="entry name" value="TRANSCRIPTIONAL REGULATOR, MARR"/>
    <property type="match status" value="1"/>
</dbReference>
<keyword evidence="1" id="KW-0805">Transcription regulation</keyword>
<organism evidence="5 6">
    <name type="scientific">Alcaligenes pakistanensis</name>
    <dbReference type="NCBI Taxonomy" id="1482717"/>
    <lineage>
        <taxon>Bacteria</taxon>
        <taxon>Pseudomonadati</taxon>
        <taxon>Pseudomonadota</taxon>
        <taxon>Betaproteobacteria</taxon>
        <taxon>Burkholderiales</taxon>
        <taxon>Alcaligenaceae</taxon>
        <taxon>Alcaligenes</taxon>
    </lineage>
</organism>
<feature type="domain" description="HTH marR-type" evidence="4">
    <location>
        <begin position="26"/>
        <end position="164"/>
    </location>
</feature>
<evidence type="ECO:0000256" key="2">
    <source>
        <dbReference type="ARBA" id="ARBA00023125"/>
    </source>
</evidence>
<sequence length="171" mass="19517">MSTSEDRDAVDLIINQWREQRPDLQNLEAMALLGRMTRCFQLLQKQMSENFRRHGLQLGEFDVLASLRRSGPPYTLAPTALFSTLMVSSGTMTHRLQGLEKQGLIERIADPEDARRILVRLSPTGLACVDAVVVDHLANEENMLEGLDARQRQSLDTLLRDWMRLLESRQT</sequence>
<dbReference type="InterPro" id="IPR036390">
    <property type="entry name" value="WH_DNA-bd_sf"/>
</dbReference>
<comment type="caution">
    <text evidence="5">The sequence shown here is derived from an EMBL/GenBank/DDBJ whole genome shotgun (WGS) entry which is preliminary data.</text>
</comment>
<dbReference type="SUPFAM" id="SSF46785">
    <property type="entry name" value="Winged helix' DNA-binding domain"/>
    <property type="match status" value="1"/>
</dbReference>
<evidence type="ECO:0000256" key="3">
    <source>
        <dbReference type="ARBA" id="ARBA00023163"/>
    </source>
</evidence>
<name>A0A8H9IJC3_9BURK</name>
<dbReference type="EMBL" id="BMZN01000004">
    <property type="protein sequence ID" value="GHC52781.1"/>
    <property type="molecule type" value="Genomic_DNA"/>
</dbReference>
<dbReference type="GO" id="GO:0003700">
    <property type="term" value="F:DNA-binding transcription factor activity"/>
    <property type="evidence" value="ECO:0007669"/>
    <property type="project" value="InterPro"/>
</dbReference>
<evidence type="ECO:0000313" key="5">
    <source>
        <dbReference type="EMBL" id="GHC52781.1"/>
    </source>
</evidence>
<proteinExistence type="predicted"/>
<dbReference type="PANTHER" id="PTHR42756:SF1">
    <property type="entry name" value="TRANSCRIPTIONAL REPRESSOR OF EMRAB OPERON"/>
    <property type="match status" value="1"/>
</dbReference>
<protein>
    <submittedName>
        <fullName evidence="5">MarR family transcriptional regulator</fullName>
    </submittedName>
</protein>